<feature type="compositionally biased region" description="Pro residues" evidence="8">
    <location>
        <begin position="14"/>
        <end position="25"/>
    </location>
</feature>
<name>A0A804Q282_MAIZE</name>
<evidence type="ECO:0000313" key="10">
    <source>
        <dbReference type="EnsemblPlants" id="Zm00001eb287460_P002"/>
    </source>
</evidence>
<evidence type="ECO:0000256" key="5">
    <source>
        <dbReference type="ARBA" id="ARBA00022771"/>
    </source>
</evidence>
<dbReference type="GO" id="GO:0008270">
    <property type="term" value="F:zinc ion binding"/>
    <property type="evidence" value="ECO:0007669"/>
    <property type="project" value="UniProtKB-KW"/>
</dbReference>
<reference evidence="11" key="1">
    <citation type="journal article" date="2009" name="Science">
        <title>The B73 maize genome: complexity, diversity, and dynamics.</title>
        <authorList>
            <person name="Schnable P.S."/>
            <person name="Ware D."/>
            <person name="Fulton R.S."/>
            <person name="Stein J.C."/>
            <person name="Wei F."/>
            <person name="Pasternak S."/>
            <person name="Liang C."/>
            <person name="Zhang J."/>
            <person name="Fulton L."/>
            <person name="Graves T.A."/>
            <person name="Minx P."/>
            <person name="Reily A.D."/>
            <person name="Courtney L."/>
            <person name="Kruchowski S.S."/>
            <person name="Tomlinson C."/>
            <person name="Strong C."/>
            <person name="Delehaunty K."/>
            <person name="Fronick C."/>
            <person name="Courtney B."/>
            <person name="Rock S.M."/>
            <person name="Belter E."/>
            <person name="Du F."/>
            <person name="Kim K."/>
            <person name="Abbott R.M."/>
            <person name="Cotton M."/>
            <person name="Levy A."/>
            <person name="Marchetto P."/>
            <person name="Ochoa K."/>
            <person name="Jackson S.M."/>
            <person name="Gillam B."/>
            <person name="Chen W."/>
            <person name="Yan L."/>
            <person name="Higginbotham J."/>
            <person name="Cardenas M."/>
            <person name="Waligorski J."/>
            <person name="Applebaum E."/>
            <person name="Phelps L."/>
            <person name="Falcone J."/>
            <person name="Kanchi K."/>
            <person name="Thane T."/>
            <person name="Scimone A."/>
            <person name="Thane N."/>
            <person name="Henke J."/>
            <person name="Wang T."/>
            <person name="Ruppert J."/>
            <person name="Shah N."/>
            <person name="Rotter K."/>
            <person name="Hodges J."/>
            <person name="Ingenthron E."/>
            <person name="Cordes M."/>
            <person name="Kohlberg S."/>
            <person name="Sgro J."/>
            <person name="Delgado B."/>
            <person name="Mead K."/>
            <person name="Chinwalla A."/>
            <person name="Leonard S."/>
            <person name="Crouse K."/>
            <person name="Collura K."/>
            <person name="Kudrna D."/>
            <person name="Currie J."/>
            <person name="He R."/>
            <person name="Angelova A."/>
            <person name="Rajasekar S."/>
            <person name="Mueller T."/>
            <person name="Lomeli R."/>
            <person name="Scara G."/>
            <person name="Ko A."/>
            <person name="Delaney K."/>
            <person name="Wissotski M."/>
            <person name="Lopez G."/>
            <person name="Campos D."/>
            <person name="Braidotti M."/>
            <person name="Ashley E."/>
            <person name="Golser W."/>
            <person name="Kim H."/>
            <person name="Lee S."/>
            <person name="Lin J."/>
            <person name="Dujmic Z."/>
            <person name="Kim W."/>
            <person name="Talag J."/>
            <person name="Zuccolo A."/>
            <person name="Fan C."/>
            <person name="Sebastian A."/>
            <person name="Kramer M."/>
            <person name="Spiegel L."/>
            <person name="Nascimento L."/>
            <person name="Zutavern T."/>
            <person name="Miller B."/>
            <person name="Ambroise C."/>
            <person name="Muller S."/>
            <person name="Spooner W."/>
            <person name="Narechania A."/>
            <person name="Ren L."/>
            <person name="Wei S."/>
            <person name="Kumari S."/>
            <person name="Faga B."/>
            <person name="Levy M.J."/>
            <person name="McMahan L."/>
            <person name="Van Buren P."/>
            <person name="Vaughn M.W."/>
            <person name="Ying K."/>
            <person name="Yeh C.-T."/>
            <person name="Emrich S.J."/>
            <person name="Jia Y."/>
            <person name="Kalyanaraman A."/>
            <person name="Hsia A.-P."/>
            <person name="Barbazuk W.B."/>
            <person name="Baucom R.S."/>
            <person name="Brutnell T.P."/>
            <person name="Carpita N.C."/>
            <person name="Chaparro C."/>
            <person name="Chia J.-M."/>
            <person name="Deragon J.-M."/>
            <person name="Estill J.C."/>
            <person name="Fu Y."/>
            <person name="Jeddeloh J.A."/>
            <person name="Han Y."/>
            <person name="Lee H."/>
            <person name="Li P."/>
            <person name="Lisch D.R."/>
            <person name="Liu S."/>
            <person name="Liu Z."/>
            <person name="Nagel D.H."/>
            <person name="McCann M.C."/>
            <person name="SanMiguel P."/>
            <person name="Myers A.M."/>
            <person name="Nettleton D."/>
            <person name="Nguyen J."/>
            <person name="Penning B.W."/>
            <person name="Ponnala L."/>
            <person name="Schneider K.L."/>
            <person name="Schwartz D.C."/>
            <person name="Sharma A."/>
            <person name="Soderlund C."/>
            <person name="Springer N.M."/>
            <person name="Sun Q."/>
            <person name="Wang H."/>
            <person name="Waterman M."/>
            <person name="Westerman R."/>
            <person name="Wolfgruber T.K."/>
            <person name="Yang L."/>
            <person name="Yu Y."/>
            <person name="Zhang L."/>
            <person name="Zhou S."/>
            <person name="Zhu Q."/>
            <person name="Bennetzen J.L."/>
            <person name="Dawe R.K."/>
            <person name="Jiang J."/>
            <person name="Jiang N."/>
            <person name="Presting G.G."/>
            <person name="Wessler S.R."/>
            <person name="Aluru S."/>
            <person name="Martienssen R.A."/>
            <person name="Clifton S.W."/>
            <person name="McCombie W.R."/>
            <person name="Wing R.A."/>
            <person name="Wilson R.K."/>
        </authorList>
    </citation>
    <scope>NUCLEOTIDE SEQUENCE [LARGE SCALE GENOMIC DNA]</scope>
    <source>
        <strain evidence="11">cv. B73</strain>
    </source>
</reference>
<feature type="compositionally biased region" description="Basic residues" evidence="8">
    <location>
        <begin position="26"/>
        <end position="42"/>
    </location>
</feature>
<dbReference type="InterPro" id="IPR045194">
    <property type="entry name" value="MGRN1/RNF157-like"/>
</dbReference>
<evidence type="ECO:0000256" key="8">
    <source>
        <dbReference type="SAM" id="MobiDB-lite"/>
    </source>
</evidence>
<evidence type="ECO:0000256" key="6">
    <source>
        <dbReference type="ARBA" id="ARBA00022786"/>
    </source>
</evidence>
<dbReference type="GO" id="GO:0061630">
    <property type="term" value="F:ubiquitin protein ligase activity"/>
    <property type="evidence" value="ECO:0007669"/>
    <property type="project" value="UniProtKB-EC"/>
</dbReference>
<feature type="compositionally biased region" description="Pro residues" evidence="8">
    <location>
        <begin position="43"/>
        <end position="61"/>
    </location>
</feature>
<dbReference type="EC" id="2.3.2.27" evidence="2"/>
<protein>
    <recommendedName>
        <fullName evidence="2">RING-type E3 ubiquitin transferase</fullName>
        <ecNumber evidence="2">2.3.2.27</ecNumber>
    </recommendedName>
</protein>
<evidence type="ECO:0000259" key="9">
    <source>
        <dbReference type="Pfam" id="PF26192"/>
    </source>
</evidence>
<evidence type="ECO:0000256" key="7">
    <source>
        <dbReference type="ARBA" id="ARBA00022833"/>
    </source>
</evidence>
<keyword evidence="4" id="KW-0479">Metal-binding</keyword>
<accession>A0A804Q282</accession>
<evidence type="ECO:0000256" key="1">
    <source>
        <dbReference type="ARBA" id="ARBA00000900"/>
    </source>
</evidence>
<feature type="compositionally biased region" description="Pro residues" evidence="8">
    <location>
        <begin position="68"/>
        <end position="78"/>
    </location>
</feature>
<dbReference type="Proteomes" id="UP000007305">
    <property type="component" value="Chromosome 6"/>
</dbReference>
<dbReference type="PRINTS" id="PR01217">
    <property type="entry name" value="PRICHEXTENSN"/>
</dbReference>
<feature type="domain" description="MGRN1/RNF157-like N-terminal" evidence="9">
    <location>
        <begin position="103"/>
        <end position="135"/>
    </location>
</feature>
<dbReference type="Pfam" id="PF26192">
    <property type="entry name" value="RNF157-like_N"/>
    <property type="match status" value="1"/>
</dbReference>
<keyword evidence="7" id="KW-0862">Zinc</keyword>
<gene>
    <name evidence="10" type="primary">LOC103630329</name>
</gene>
<evidence type="ECO:0000256" key="2">
    <source>
        <dbReference type="ARBA" id="ARBA00012483"/>
    </source>
</evidence>
<feature type="region of interest" description="Disordered" evidence="8">
    <location>
        <begin position="1"/>
        <end position="89"/>
    </location>
</feature>
<keyword evidence="6" id="KW-0833">Ubl conjugation pathway</keyword>
<dbReference type="PANTHER" id="PTHR22996:SF4">
    <property type="entry name" value="E3 UBIQUITIN-PROTEIN LIGASE LUL4-RELATED"/>
    <property type="match status" value="1"/>
</dbReference>
<keyword evidence="5" id="KW-0863">Zinc-finger</keyword>
<dbReference type="Gramene" id="Zm00001eb287460_T002">
    <property type="protein sequence ID" value="Zm00001eb287460_P002"/>
    <property type="gene ID" value="Zm00001eb287460"/>
</dbReference>
<dbReference type="EnsemblPlants" id="Zm00001eb287460_T002">
    <property type="protein sequence ID" value="Zm00001eb287460_P002"/>
    <property type="gene ID" value="Zm00001eb287460"/>
</dbReference>
<keyword evidence="3" id="KW-0808">Transferase</keyword>
<sequence>MGASSSRRRRDDYYPPPHHYPPPPPPHHHHHPPPPPPPHHRPPPPPPPSSYYYHPHPPPPHAYHGPWHPAPAPPPQQPQPTALTGPPPEFVEHQQAQKVKNYVNLHKDTIRLVPDGADPERRLVAFTFDAITDGRGSIPTCCLCRSISISRGRWPVSKRHSCTDYSCCFGEAQQRPSSQSYEANLVD</sequence>
<dbReference type="AlphaFoldDB" id="A0A804Q282"/>
<keyword evidence="11" id="KW-1185">Reference proteome</keyword>
<reference evidence="10" key="2">
    <citation type="submission" date="2019-07" db="EMBL/GenBank/DDBJ databases">
        <authorList>
            <person name="Seetharam A."/>
            <person name="Woodhouse M."/>
            <person name="Cannon E."/>
        </authorList>
    </citation>
    <scope>NUCLEOTIDE SEQUENCE [LARGE SCALE GENOMIC DNA]</scope>
    <source>
        <strain evidence="10">cv. B73</strain>
    </source>
</reference>
<comment type="catalytic activity">
    <reaction evidence="1">
        <text>S-ubiquitinyl-[E2 ubiquitin-conjugating enzyme]-L-cysteine + [acceptor protein]-L-lysine = [E2 ubiquitin-conjugating enzyme]-L-cysteine + N(6)-ubiquitinyl-[acceptor protein]-L-lysine.</text>
        <dbReference type="EC" id="2.3.2.27"/>
    </reaction>
</comment>
<dbReference type="PANTHER" id="PTHR22996">
    <property type="entry name" value="MAHOGUNIN"/>
    <property type="match status" value="1"/>
</dbReference>
<evidence type="ECO:0000313" key="11">
    <source>
        <dbReference type="Proteomes" id="UP000007305"/>
    </source>
</evidence>
<proteinExistence type="predicted"/>
<organism evidence="10 11">
    <name type="scientific">Zea mays</name>
    <name type="common">Maize</name>
    <dbReference type="NCBI Taxonomy" id="4577"/>
    <lineage>
        <taxon>Eukaryota</taxon>
        <taxon>Viridiplantae</taxon>
        <taxon>Streptophyta</taxon>
        <taxon>Embryophyta</taxon>
        <taxon>Tracheophyta</taxon>
        <taxon>Spermatophyta</taxon>
        <taxon>Magnoliopsida</taxon>
        <taxon>Liliopsida</taxon>
        <taxon>Poales</taxon>
        <taxon>Poaceae</taxon>
        <taxon>PACMAD clade</taxon>
        <taxon>Panicoideae</taxon>
        <taxon>Andropogonodae</taxon>
        <taxon>Andropogoneae</taxon>
        <taxon>Tripsacinae</taxon>
        <taxon>Zea</taxon>
    </lineage>
</organism>
<reference evidence="10" key="3">
    <citation type="submission" date="2021-05" db="UniProtKB">
        <authorList>
            <consortium name="EnsemblPlants"/>
        </authorList>
    </citation>
    <scope>IDENTIFICATION</scope>
    <source>
        <strain evidence="10">cv. B73</strain>
    </source>
</reference>
<evidence type="ECO:0000256" key="3">
    <source>
        <dbReference type="ARBA" id="ARBA00022679"/>
    </source>
</evidence>
<dbReference type="InterPro" id="IPR058981">
    <property type="entry name" value="MGRN1/RNF157-like_N"/>
</dbReference>
<evidence type="ECO:0000256" key="4">
    <source>
        <dbReference type="ARBA" id="ARBA00022723"/>
    </source>
</evidence>